<dbReference type="EMBL" id="CP032550">
    <property type="protein sequence ID" value="QGU26898.1"/>
    <property type="molecule type" value="Genomic_DNA"/>
</dbReference>
<protein>
    <recommendedName>
        <fullName evidence="2">PH domain-containing protein</fullName>
    </recommendedName>
</protein>
<dbReference type="Proteomes" id="UP000422989">
    <property type="component" value="Chromosome"/>
</dbReference>
<organism evidence="3 4">
    <name type="scientific">Microbacterium oryzae</name>
    <dbReference type="NCBI Taxonomy" id="743009"/>
    <lineage>
        <taxon>Bacteria</taxon>
        <taxon>Bacillati</taxon>
        <taxon>Actinomycetota</taxon>
        <taxon>Actinomycetes</taxon>
        <taxon>Micrococcales</taxon>
        <taxon>Microbacteriaceae</taxon>
        <taxon>Microbacterium</taxon>
    </lineage>
</organism>
<dbReference type="AlphaFoldDB" id="A0A6I6E6G6"/>
<gene>
    <name evidence="3" type="ORF">D7D94_03885</name>
</gene>
<dbReference type="OrthoDB" id="3826692at2"/>
<evidence type="ECO:0000259" key="2">
    <source>
        <dbReference type="Pfam" id="PF25362"/>
    </source>
</evidence>
<dbReference type="RefSeq" id="WP_156241337.1">
    <property type="nucleotide sequence ID" value="NZ_BAAAZL010000002.1"/>
</dbReference>
<keyword evidence="1" id="KW-0472">Membrane</keyword>
<name>A0A6I6E6G6_9MICO</name>
<evidence type="ECO:0000313" key="3">
    <source>
        <dbReference type="EMBL" id="QGU26898.1"/>
    </source>
</evidence>
<proteinExistence type="predicted"/>
<sequence>MSEYLPGLLLMVVIAVLILAGMAWGWRRRVRRDAGTVVPVRPAEGAATARFAGIYVATTRHEQPLDRLAVKPLDFRAKVAITVTDRGVALDLSGAPTVFLRAEEIAGSGRATWTIDRVVEQDGLVLIAWCAADGTICDSYVRLQGDDPDALVAAIEDLRTSSNPTGAIR</sequence>
<feature type="transmembrane region" description="Helical" evidence="1">
    <location>
        <begin position="6"/>
        <end position="26"/>
    </location>
</feature>
<keyword evidence="1" id="KW-0812">Transmembrane</keyword>
<reference evidence="3 4" key="1">
    <citation type="submission" date="2018-09" db="EMBL/GenBank/DDBJ databases">
        <title>Whole genome sequencing of Microbacterium oryzae strain MB-10T.</title>
        <authorList>
            <person name="Das S.K."/>
        </authorList>
    </citation>
    <scope>NUCLEOTIDE SEQUENCE [LARGE SCALE GENOMIC DNA]</scope>
    <source>
        <strain evidence="3 4">MB-10</strain>
    </source>
</reference>
<keyword evidence="1" id="KW-1133">Transmembrane helix</keyword>
<accession>A0A6I6E6G6</accession>
<dbReference type="KEGG" id="moj:D7D94_03885"/>
<dbReference type="Pfam" id="PF25362">
    <property type="entry name" value="bPH_11"/>
    <property type="match status" value="1"/>
</dbReference>
<evidence type="ECO:0000313" key="4">
    <source>
        <dbReference type="Proteomes" id="UP000422989"/>
    </source>
</evidence>
<keyword evidence="4" id="KW-1185">Reference proteome</keyword>
<feature type="domain" description="PH" evidence="2">
    <location>
        <begin position="39"/>
        <end position="153"/>
    </location>
</feature>
<dbReference type="InterPro" id="IPR057446">
    <property type="entry name" value="PH_bac"/>
</dbReference>
<evidence type="ECO:0000256" key="1">
    <source>
        <dbReference type="SAM" id="Phobius"/>
    </source>
</evidence>